<sequence length="133" mass="13772">MPVVPRSGYPQCCTWVQCGLARVADGGAREGSRCTVHTDLSFGGDMEEVVVIPAASRGCCAQPSASPAVRDGSCGGAWPSATLDAGVVLPAAAGFPNPSVSFPFPSLLPSVGTIHSSAFPPPSWHHWLPFPLW</sequence>
<protein>
    <submittedName>
        <fullName evidence="1">Uncharacterized protein</fullName>
    </submittedName>
</protein>
<reference evidence="1 2" key="1">
    <citation type="journal article" date="2005" name="PLoS Biol.">
        <title>The genomes of Oryza sativa: a history of duplications.</title>
        <authorList>
            <person name="Yu J."/>
            <person name="Wang J."/>
            <person name="Lin W."/>
            <person name="Li S."/>
            <person name="Li H."/>
            <person name="Zhou J."/>
            <person name="Ni P."/>
            <person name="Dong W."/>
            <person name="Hu S."/>
            <person name="Zeng C."/>
            <person name="Zhang J."/>
            <person name="Zhang Y."/>
            <person name="Li R."/>
            <person name="Xu Z."/>
            <person name="Li S."/>
            <person name="Li X."/>
            <person name="Zheng H."/>
            <person name="Cong L."/>
            <person name="Lin L."/>
            <person name="Yin J."/>
            <person name="Geng J."/>
            <person name="Li G."/>
            <person name="Shi J."/>
            <person name="Liu J."/>
            <person name="Lv H."/>
            <person name="Li J."/>
            <person name="Wang J."/>
            <person name="Deng Y."/>
            <person name="Ran L."/>
            <person name="Shi X."/>
            <person name="Wang X."/>
            <person name="Wu Q."/>
            <person name="Li C."/>
            <person name="Ren X."/>
            <person name="Wang J."/>
            <person name="Wang X."/>
            <person name="Li D."/>
            <person name="Liu D."/>
            <person name="Zhang X."/>
            <person name="Ji Z."/>
            <person name="Zhao W."/>
            <person name="Sun Y."/>
            <person name="Zhang Z."/>
            <person name="Bao J."/>
            <person name="Han Y."/>
            <person name="Dong L."/>
            <person name="Ji J."/>
            <person name="Chen P."/>
            <person name="Wu S."/>
            <person name="Liu J."/>
            <person name="Xiao Y."/>
            <person name="Bu D."/>
            <person name="Tan J."/>
            <person name="Yang L."/>
            <person name="Ye C."/>
            <person name="Zhang J."/>
            <person name="Xu J."/>
            <person name="Zhou Y."/>
            <person name="Yu Y."/>
            <person name="Zhang B."/>
            <person name="Zhuang S."/>
            <person name="Wei H."/>
            <person name="Liu B."/>
            <person name="Lei M."/>
            <person name="Yu H."/>
            <person name="Li Y."/>
            <person name="Xu H."/>
            <person name="Wei S."/>
            <person name="He X."/>
            <person name="Fang L."/>
            <person name="Zhang Z."/>
            <person name="Zhang Y."/>
            <person name="Huang X."/>
            <person name="Su Z."/>
            <person name="Tong W."/>
            <person name="Li J."/>
            <person name="Tong Z."/>
            <person name="Li S."/>
            <person name="Ye J."/>
            <person name="Wang L."/>
            <person name="Fang L."/>
            <person name="Lei T."/>
            <person name="Chen C."/>
            <person name="Chen H."/>
            <person name="Xu Z."/>
            <person name="Li H."/>
            <person name="Huang H."/>
            <person name="Zhang F."/>
            <person name="Xu H."/>
            <person name="Li N."/>
            <person name="Zhao C."/>
            <person name="Li S."/>
            <person name="Dong L."/>
            <person name="Huang Y."/>
            <person name="Li L."/>
            <person name="Xi Y."/>
            <person name="Qi Q."/>
            <person name="Li W."/>
            <person name="Zhang B."/>
            <person name="Hu W."/>
            <person name="Zhang Y."/>
            <person name="Tian X."/>
            <person name="Jiao Y."/>
            <person name="Liang X."/>
            <person name="Jin J."/>
            <person name="Gao L."/>
            <person name="Zheng W."/>
            <person name="Hao B."/>
            <person name="Liu S."/>
            <person name="Wang W."/>
            <person name="Yuan L."/>
            <person name="Cao M."/>
            <person name="McDermott J."/>
            <person name="Samudrala R."/>
            <person name="Wang J."/>
            <person name="Wong G.K."/>
            <person name="Yang H."/>
        </authorList>
    </citation>
    <scope>NUCLEOTIDE SEQUENCE [LARGE SCALE GENOMIC DNA]</scope>
    <source>
        <strain evidence="2">cv. 93-11</strain>
    </source>
</reference>
<name>A2YB59_ORYSI</name>
<evidence type="ECO:0000313" key="2">
    <source>
        <dbReference type="Proteomes" id="UP000007015"/>
    </source>
</evidence>
<dbReference type="AlphaFoldDB" id="A2YB59"/>
<dbReference type="Proteomes" id="UP000007015">
    <property type="component" value="Chromosome 6"/>
</dbReference>
<gene>
    <name evidence="1" type="ORF">OsI_22337</name>
</gene>
<organism evidence="1 2">
    <name type="scientific">Oryza sativa subsp. indica</name>
    <name type="common">Rice</name>
    <dbReference type="NCBI Taxonomy" id="39946"/>
    <lineage>
        <taxon>Eukaryota</taxon>
        <taxon>Viridiplantae</taxon>
        <taxon>Streptophyta</taxon>
        <taxon>Embryophyta</taxon>
        <taxon>Tracheophyta</taxon>
        <taxon>Spermatophyta</taxon>
        <taxon>Magnoliopsida</taxon>
        <taxon>Liliopsida</taxon>
        <taxon>Poales</taxon>
        <taxon>Poaceae</taxon>
        <taxon>BOP clade</taxon>
        <taxon>Oryzoideae</taxon>
        <taxon>Oryzeae</taxon>
        <taxon>Oryzinae</taxon>
        <taxon>Oryza</taxon>
        <taxon>Oryza sativa</taxon>
    </lineage>
</organism>
<evidence type="ECO:0000313" key="1">
    <source>
        <dbReference type="EMBL" id="EAZ00320.1"/>
    </source>
</evidence>
<dbReference type="HOGENOM" id="CLU_1910136_0_0_1"/>
<keyword evidence="2" id="KW-1185">Reference proteome</keyword>
<dbReference type="Gramene" id="BGIOSGA021560-TA">
    <property type="protein sequence ID" value="BGIOSGA021560-PA"/>
    <property type="gene ID" value="BGIOSGA021560"/>
</dbReference>
<accession>A2YB59</accession>
<proteinExistence type="predicted"/>
<dbReference type="EMBL" id="CM000131">
    <property type="protein sequence ID" value="EAZ00320.1"/>
    <property type="molecule type" value="Genomic_DNA"/>
</dbReference>